<keyword evidence="4" id="KW-1185">Reference proteome</keyword>
<dbReference type="PANTHER" id="PTHR38793:SF3">
    <property type="entry name" value="SMODS AND SLOG-ASSOCIATING 2TM EFFECTOR DOMAIN-CONTAINING PROTEIN"/>
    <property type="match status" value="1"/>
</dbReference>
<dbReference type="InterPro" id="IPR041622">
    <property type="entry name" value="SLATT_fungi"/>
</dbReference>
<name>A0A4U0UEQ7_9PEZI</name>
<dbReference type="PANTHER" id="PTHR38793">
    <property type="entry name" value="SLATT_FUNGAL DOMAIN-CONTAINING PROTEIN-RELATED"/>
    <property type="match status" value="1"/>
</dbReference>
<dbReference type="Pfam" id="PF18142">
    <property type="entry name" value="SLATT_fungal"/>
    <property type="match status" value="1"/>
</dbReference>
<evidence type="ECO:0000313" key="4">
    <source>
        <dbReference type="Proteomes" id="UP000308549"/>
    </source>
</evidence>
<keyword evidence="1" id="KW-0472">Membrane</keyword>
<proteinExistence type="predicted"/>
<protein>
    <recommendedName>
        <fullName evidence="2">SMODS and SLOG-associating 2TM effector domain-containing protein</fullName>
    </recommendedName>
</protein>
<feature type="transmembrane region" description="Helical" evidence="1">
    <location>
        <begin position="139"/>
        <end position="161"/>
    </location>
</feature>
<keyword evidence="1" id="KW-0812">Transmembrane</keyword>
<accession>A0A4U0UEQ7</accession>
<dbReference type="NCBIfam" id="NF033635">
    <property type="entry name" value="SLATT_fungal"/>
    <property type="match status" value="1"/>
</dbReference>
<gene>
    <name evidence="3" type="ORF">B0A50_00895</name>
</gene>
<dbReference type="AlphaFoldDB" id="A0A4U0UEQ7"/>
<sequence length="225" mass="23938">MPESIANAFLPSAKLASTPKGPSPGISESHLASAPLQIGNAIGYGTLESTRSTEPHDMQTVKSTEPLLADAASVQESDRQTTFDDTAPMTPVAFRRLIGLRSHADAGASPAEIEAGHGLYHDIRVSYESARRAHLWFEIGVYTALLTQVLLSANFIIIGAMQGDHHVPIAILGAVSVGIAGCLALVKGQGLPMRLRMVSYEDTREGVLSQQLMESRSVTPCGKYS</sequence>
<dbReference type="OrthoDB" id="4472872at2759"/>
<dbReference type="Proteomes" id="UP000308549">
    <property type="component" value="Unassembled WGS sequence"/>
</dbReference>
<feature type="domain" description="SMODS and SLOG-associating 2TM effector" evidence="2">
    <location>
        <begin position="126"/>
        <end position="197"/>
    </location>
</feature>
<reference evidence="3 4" key="1">
    <citation type="submission" date="2017-03" db="EMBL/GenBank/DDBJ databases">
        <title>Genomes of endolithic fungi from Antarctica.</title>
        <authorList>
            <person name="Coleine C."/>
            <person name="Masonjones S."/>
            <person name="Stajich J.E."/>
        </authorList>
    </citation>
    <scope>NUCLEOTIDE SEQUENCE [LARGE SCALE GENOMIC DNA]</scope>
    <source>
        <strain evidence="3 4">CCFEE 6315</strain>
    </source>
</reference>
<evidence type="ECO:0000313" key="3">
    <source>
        <dbReference type="EMBL" id="TKA33342.1"/>
    </source>
</evidence>
<evidence type="ECO:0000259" key="2">
    <source>
        <dbReference type="Pfam" id="PF18142"/>
    </source>
</evidence>
<feature type="transmembrane region" description="Helical" evidence="1">
    <location>
        <begin position="167"/>
        <end position="186"/>
    </location>
</feature>
<comment type="caution">
    <text evidence="3">The sequence shown here is derived from an EMBL/GenBank/DDBJ whole genome shotgun (WGS) entry which is preliminary data.</text>
</comment>
<evidence type="ECO:0000256" key="1">
    <source>
        <dbReference type="SAM" id="Phobius"/>
    </source>
</evidence>
<dbReference type="EMBL" id="NAJL01000003">
    <property type="protein sequence ID" value="TKA33342.1"/>
    <property type="molecule type" value="Genomic_DNA"/>
</dbReference>
<keyword evidence="1" id="KW-1133">Transmembrane helix</keyword>
<organism evidence="3 4">
    <name type="scientific">Salinomyces thailandicus</name>
    <dbReference type="NCBI Taxonomy" id="706561"/>
    <lineage>
        <taxon>Eukaryota</taxon>
        <taxon>Fungi</taxon>
        <taxon>Dikarya</taxon>
        <taxon>Ascomycota</taxon>
        <taxon>Pezizomycotina</taxon>
        <taxon>Dothideomycetes</taxon>
        <taxon>Dothideomycetidae</taxon>
        <taxon>Mycosphaerellales</taxon>
        <taxon>Teratosphaeriaceae</taxon>
        <taxon>Salinomyces</taxon>
    </lineage>
</organism>